<accession>A0A081C762</accession>
<reference evidence="2" key="1">
    <citation type="journal article" date="2015" name="PeerJ">
        <title>First genomic representation of candidate bacterial phylum KSB3 points to enhanced environmental sensing as a trigger of wastewater bulking.</title>
        <authorList>
            <person name="Sekiguchi Y."/>
            <person name="Ohashi A."/>
            <person name="Parks D.H."/>
            <person name="Yamauchi T."/>
            <person name="Tyson G.W."/>
            <person name="Hugenholtz P."/>
        </authorList>
    </citation>
    <scope>NUCLEOTIDE SEQUENCE [LARGE SCALE GENOMIC DNA]</scope>
</reference>
<keyword evidence="1" id="KW-0732">Signal</keyword>
<protein>
    <submittedName>
        <fullName evidence="2">Uncharacterized protein</fullName>
    </submittedName>
</protein>
<gene>
    <name evidence="2" type="ORF">U27_00314</name>
</gene>
<dbReference type="EMBL" id="DF820473">
    <property type="protein sequence ID" value="GAK60417.1"/>
    <property type="molecule type" value="Genomic_DNA"/>
</dbReference>
<dbReference type="HOGENOM" id="CLU_1632117_0_0_0"/>
<evidence type="ECO:0000256" key="1">
    <source>
        <dbReference type="SAM" id="SignalP"/>
    </source>
</evidence>
<proteinExistence type="predicted"/>
<sequence length="162" mass="18239">MKKLGIAVSLVVGLLMLAVPAMAIGQNQTQSACSEYGCGYAPYGYYNPSGGYNNNGFMGYDWSRYPGSTEYCSKWIPGHWVAVRVMMPGRWIYRPVWIPGYPTTRYQWVGGFWQTTGYHTRPDVYVSGSHAGGWYGMPYQDYQSMGGGYFNEADVWVPQTNK</sequence>
<evidence type="ECO:0000313" key="3">
    <source>
        <dbReference type="Proteomes" id="UP000030661"/>
    </source>
</evidence>
<feature type="chain" id="PRO_5001755672" evidence="1">
    <location>
        <begin position="24"/>
        <end position="162"/>
    </location>
</feature>
<evidence type="ECO:0000313" key="2">
    <source>
        <dbReference type="EMBL" id="GAK60417.1"/>
    </source>
</evidence>
<keyword evidence="3" id="KW-1185">Reference proteome</keyword>
<feature type="signal peptide" evidence="1">
    <location>
        <begin position="1"/>
        <end position="23"/>
    </location>
</feature>
<dbReference type="Proteomes" id="UP000030661">
    <property type="component" value="Unassembled WGS sequence"/>
</dbReference>
<organism evidence="2">
    <name type="scientific">Vecturithrix granuli</name>
    <dbReference type="NCBI Taxonomy" id="1499967"/>
    <lineage>
        <taxon>Bacteria</taxon>
        <taxon>Candidatus Moduliflexota</taxon>
        <taxon>Candidatus Vecturitrichia</taxon>
        <taxon>Candidatus Vecturitrichales</taxon>
        <taxon>Candidatus Vecturitrichaceae</taxon>
        <taxon>Candidatus Vecturithrix</taxon>
    </lineage>
</organism>
<dbReference type="AlphaFoldDB" id="A0A081C762"/>
<name>A0A081C762_VECG1</name>
<dbReference type="STRING" id="1499967.U27_00314"/>